<dbReference type="AlphaFoldDB" id="A0A1L3MTG2"/>
<evidence type="ECO:0000313" key="2">
    <source>
        <dbReference type="EMBL" id="APH05616.1"/>
    </source>
</evidence>
<accession>A0A1L3MTG2</accession>
<dbReference type="Proteomes" id="UP000181936">
    <property type="component" value="Chromosome"/>
</dbReference>
<evidence type="ECO:0000256" key="1">
    <source>
        <dbReference type="SAM" id="Phobius"/>
    </source>
</evidence>
<keyword evidence="1" id="KW-0472">Membrane</keyword>
<dbReference type="KEGG" id="bwh:A9C19_13135"/>
<gene>
    <name evidence="2" type="ORF">A9C19_13135</name>
</gene>
<keyword evidence="1" id="KW-1133">Transmembrane helix</keyword>
<protein>
    <submittedName>
        <fullName evidence="2">Uncharacterized protein</fullName>
    </submittedName>
</protein>
<keyword evidence="3" id="KW-1185">Reference proteome</keyword>
<sequence>MGKLWFINFIGVLLSIIGITQIGSGSFNICLLGGLTIQIITTATYYILKCKTQKASSNKLI</sequence>
<evidence type="ECO:0000313" key="3">
    <source>
        <dbReference type="Proteomes" id="UP000181936"/>
    </source>
</evidence>
<organism evidence="2 3">
    <name type="scientific">Bacillus weihaiensis</name>
    <dbReference type="NCBI Taxonomy" id="1547283"/>
    <lineage>
        <taxon>Bacteria</taxon>
        <taxon>Bacillati</taxon>
        <taxon>Bacillota</taxon>
        <taxon>Bacilli</taxon>
        <taxon>Bacillales</taxon>
        <taxon>Bacillaceae</taxon>
        <taxon>Bacillus</taxon>
    </lineage>
</organism>
<reference evidence="2 3" key="1">
    <citation type="journal article" date="2016" name="Sci. Rep.">
        <title>Complete genome sequence and transcriptomic analysis of a novel marine strain Bacillus weihaiensis reveals the mechanism of brown algae degradation.</title>
        <authorList>
            <person name="Zhu Y."/>
            <person name="Chen P."/>
            <person name="Bao Y."/>
            <person name="Men Y."/>
            <person name="Zeng Y."/>
            <person name="Yang J."/>
            <person name="Sun J."/>
            <person name="Sun Y."/>
        </authorList>
    </citation>
    <scope>NUCLEOTIDE SEQUENCE [LARGE SCALE GENOMIC DNA]</scope>
    <source>
        <strain evidence="2 3">Alg07</strain>
    </source>
</reference>
<name>A0A1L3MTG2_9BACI</name>
<proteinExistence type="predicted"/>
<feature type="transmembrane region" description="Helical" evidence="1">
    <location>
        <begin position="29"/>
        <end position="48"/>
    </location>
</feature>
<dbReference type="EMBL" id="CP016020">
    <property type="protein sequence ID" value="APH05616.1"/>
    <property type="molecule type" value="Genomic_DNA"/>
</dbReference>
<feature type="transmembrane region" description="Helical" evidence="1">
    <location>
        <begin position="5"/>
        <end position="23"/>
    </location>
</feature>
<keyword evidence="1" id="KW-0812">Transmembrane</keyword>